<dbReference type="InterPro" id="IPR010432">
    <property type="entry name" value="RDD"/>
</dbReference>
<evidence type="ECO:0000313" key="8">
    <source>
        <dbReference type="EMBL" id="MBR0560985.1"/>
    </source>
</evidence>
<sequence>MDDTRYAGFWIRVGASLIDMILIALITIPLLLAAYGPAYLEPDAPLVAGPVDVLLSYVLPAVATIAFWLWKRATPGKMAVSTQVVDARTGDTIGALQAVVRYIGYVVAGLPLGLGFLWVAFDGRKQGWHDKLARTVVVQRNAPVRYGRA</sequence>
<accession>A0A8J7VQ74</accession>
<evidence type="ECO:0000313" key="10">
    <source>
        <dbReference type="Proteomes" id="UP000675747"/>
    </source>
</evidence>
<evidence type="ECO:0000313" key="9">
    <source>
        <dbReference type="EMBL" id="MBS7457351.1"/>
    </source>
</evidence>
<protein>
    <submittedName>
        <fullName evidence="8">RDD family protein</fullName>
    </submittedName>
</protein>
<reference evidence="8" key="2">
    <citation type="submission" date="2021-04" db="EMBL/GenBank/DDBJ databases">
        <authorList>
            <person name="Karlyshev A.V."/>
        </authorList>
    </citation>
    <scope>NUCLEOTIDE SEQUENCE</scope>
    <source>
        <strain evidence="8">LMG 29479</strain>
    </source>
</reference>
<dbReference type="EMBL" id="JAGQFT010000001">
    <property type="protein sequence ID" value="MBR0560985.1"/>
    <property type="molecule type" value="Genomic_DNA"/>
</dbReference>
<dbReference type="RefSeq" id="WP_211924951.1">
    <property type="nucleotide sequence ID" value="NZ_JAGQFT020000005.1"/>
</dbReference>
<feature type="transmembrane region" description="Helical" evidence="6">
    <location>
        <begin position="9"/>
        <end position="35"/>
    </location>
</feature>
<reference evidence="9 10" key="1">
    <citation type="journal article" date="2021" name="Microbiol. Resour. Announc.">
        <title>Draft Genome Sequence of Coralloluteibacterium stylophorae LMG 29479T.</title>
        <authorList>
            <person name="Karlyshev A.V."/>
            <person name="Kudryashova E.B."/>
            <person name="Ariskina E.V."/>
            <person name="Conroy A.P."/>
            <person name="Abidueva E.Y."/>
        </authorList>
    </citation>
    <scope>NUCLEOTIDE SEQUENCE [LARGE SCALE GENOMIC DNA]</scope>
    <source>
        <strain evidence="9 10">LMG 29479</strain>
    </source>
</reference>
<name>A0A8J7VQ74_9GAMM</name>
<dbReference type="AlphaFoldDB" id="A0A8J7VQ74"/>
<dbReference type="PANTHER" id="PTHR36115:SF4">
    <property type="entry name" value="MEMBRANE PROTEIN"/>
    <property type="match status" value="1"/>
</dbReference>
<gene>
    <name evidence="8" type="ORF">KB893_00410</name>
    <name evidence="9" type="ORF">KB893_009415</name>
</gene>
<dbReference type="GO" id="GO:0005886">
    <property type="term" value="C:plasma membrane"/>
    <property type="evidence" value="ECO:0007669"/>
    <property type="project" value="UniProtKB-SubCell"/>
</dbReference>
<keyword evidence="5 6" id="KW-0472">Membrane</keyword>
<dbReference type="InterPro" id="IPR051791">
    <property type="entry name" value="Pra-immunoreactive"/>
</dbReference>
<evidence type="ECO:0000256" key="3">
    <source>
        <dbReference type="ARBA" id="ARBA00022692"/>
    </source>
</evidence>
<keyword evidence="2" id="KW-1003">Cell membrane</keyword>
<dbReference type="PANTHER" id="PTHR36115">
    <property type="entry name" value="PROLINE-RICH ANTIGEN HOMOLOG-RELATED"/>
    <property type="match status" value="1"/>
</dbReference>
<comment type="caution">
    <text evidence="8">The sequence shown here is derived from an EMBL/GenBank/DDBJ whole genome shotgun (WGS) entry which is preliminary data.</text>
</comment>
<feature type="transmembrane region" description="Helical" evidence="6">
    <location>
        <begin position="102"/>
        <end position="121"/>
    </location>
</feature>
<comment type="subcellular location">
    <subcellularLocation>
        <location evidence="1">Cell membrane</location>
        <topology evidence="1">Multi-pass membrane protein</topology>
    </subcellularLocation>
</comment>
<evidence type="ECO:0000259" key="7">
    <source>
        <dbReference type="Pfam" id="PF06271"/>
    </source>
</evidence>
<dbReference type="Proteomes" id="UP000675747">
    <property type="component" value="Unassembled WGS sequence"/>
</dbReference>
<keyword evidence="10" id="KW-1185">Reference proteome</keyword>
<keyword evidence="4 6" id="KW-1133">Transmembrane helix</keyword>
<dbReference type="EMBL" id="JAGQFT020000005">
    <property type="protein sequence ID" value="MBS7457351.1"/>
    <property type="molecule type" value="Genomic_DNA"/>
</dbReference>
<evidence type="ECO:0000256" key="1">
    <source>
        <dbReference type="ARBA" id="ARBA00004651"/>
    </source>
</evidence>
<evidence type="ECO:0000256" key="5">
    <source>
        <dbReference type="ARBA" id="ARBA00023136"/>
    </source>
</evidence>
<proteinExistence type="predicted"/>
<evidence type="ECO:0000256" key="6">
    <source>
        <dbReference type="SAM" id="Phobius"/>
    </source>
</evidence>
<organism evidence="8">
    <name type="scientific">Coralloluteibacterium stylophorae</name>
    <dbReference type="NCBI Taxonomy" id="1776034"/>
    <lineage>
        <taxon>Bacteria</taxon>
        <taxon>Pseudomonadati</taxon>
        <taxon>Pseudomonadota</taxon>
        <taxon>Gammaproteobacteria</taxon>
        <taxon>Lysobacterales</taxon>
        <taxon>Lysobacteraceae</taxon>
        <taxon>Coralloluteibacterium</taxon>
    </lineage>
</organism>
<dbReference type="Pfam" id="PF06271">
    <property type="entry name" value="RDD"/>
    <property type="match status" value="1"/>
</dbReference>
<evidence type="ECO:0000256" key="2">
    <source>
        <dbReference type="ARBA" id="ARBA00022475"/>
    </source>
</evidence>
<evidence type="ECO:0000256" key="4">
    <source>
        <dbReference type="ARBA" id="ARBA00022989"/>
    </source>
</evidence>
<feature type="transmembrane region" description="Helical" evidence="6">
    <location>
        <begin position="47"/>
        <end position="70"/>
    </location>
</feature>
<feature type="domain" description="RDD" evidence="7">
    <location>
        <begin position="6"/>
        <end position="133"/>
    </location>
</feature>
<keyword evidence="3 6" id="KW-0812">Transmembrane</keyword>